<evidence type="ECO:0008006" key="4">
    <source>
        <dbReference type="Google" id="ProtNLM"/>
    </source>
</evidence>
<name>A0ABD3N7J9_9STRA</name>
<dbReference type="Proteomes" id="UP001530400">
    <property type="component" value="Unassembled WGS sequence"/>
</dbReference>
<sequence>MPPTKQPAKQQQTRTFSPTPQSKGFRIKSARRDSHRNSFYWKTHTPDEVPPLPPDVDENGNKLPPIVAYVVTLTKCKSRSGSLDGAAILLHSIRRNSYGWTSLKEQMDESETTHDFDEQKWPLYGGNGGRYRYRAYVIVDPEASPNDPSKKGDCARYLQKLGYIVLHRAPLVPLFPITDEFHDMSSGGNEFFQNYKNSGYLGSARATSGPMARSPDEREDTLRIKIHNDGCCGYTETLKLHVYGLVEHPLAVHLDLDSLLLRPMDDLFDAMLGETSGEGLPLAKGPKTKTPDYSRPIDAAFTRDYNQVNAPSPEAQVGYQGGFLAVRPSLEVLERYRDILKRGEFVLNPVAQKRGWGGKFGAFYGSLTFQGLVPYYYEEVAPKGEHNEMELDRCRYNQMADNPRKSTYKFPRATPLDPDAMGFRDTKKCRDGREDCSDTDCQRVHPKDTVTTHFTFCKKPWDCSEGLPGTVADDTCKGLLREWFAIRRELEDWWMLLGKSGKELSYSNSKSLTAIQEQRNQAALDGHYLGYCKFPKEYLNLVEPDSPEL</sequence>
<dbReference type="EMBL" id="JALLPJ020001308">
    <property type="protein sequence ID" value="KAL3770527.1"/>
    <property type="molecule type" value="Genomic_DNA"/>
</dbReference>
<proteinExistence type="predicted"/>
<comment type="caution">
    <text evidence="2">The sequence shown here is derived from an EMBL/GenBank/DDBJ whole genome shotgun (WGS) entry which is preliminary data.</text>
</comment>
<keyword evidence="3" id="KW-1185">Reference proteome</keyword>
<evidence type="ECO:0000256" key="1">
    <source>
        <dbReference type="SAM" id="MobiDB-lite"/>
    </source>
</evidence>
<organism evidence="2 3">
    <name type="scientific">Cyclotella atomus</name>
    <dbReference type="NCBI Taxonomy" id="382360"/>
    <lineage>
        <taxon>Eukaryota</taxon>
        <taxon>Sar</taxon>
        <taxon>Stramenopiles</taxon>
        <taxon>Ochrophyta</taxon>
        <taxon>Bacillariophyta</taxon>
        <taxon>Coscinodiscophyceae</taxon>
        <taxon>Thalassiosirophycidae</taxon>
        <taxon>Stephanodiscales</taxon>
        <taxon>Stephanodiscaceae</taxon>
        <taxon>Cyclotella</taxon>
    </lineage>
</organism>
<dbReference type="Gene3D" id="3.90.550.10">
    <property type="entry name" value="Spore Coat Polysaccharide Biosynthesis Protein SpsA, Chain A"/>
    <property type="match status" value="1"/>
</dbReference>
<evidence type="ECO:0000313" key="3">
    <source>
        <dbReference type="Proteomes" id="UP001530400"/>
    </source>
</evidence>
<dbReference type="AlphaFoldDB" id="A0ABD3N7J9"/>
<feature type="compositionally biased region" description="Low complexity" evidence="1">
    <location>
        <begin position="1"/>
        <end position="13"/>
    </location>
</feature>
<reference evidence="2 3" key="1">
    <citation type="submission" date="2024-10" db="EMBL/GenBank/DDBJ databases">
        <title>Updated reference genomes for cyclostephanoid diatoms.</title>
        <authorList>
            <person name="Roberts W.R."/>
            <person name="Alverson A.J."/>
        </authorList>
    </citation>
    <scope>NUCLEOTIDE SEQUENCE [LARGE SCALE GENOMIC DNA]</scope>
    <source>
        <strain evidence="2 3">AJA010-31</strain>
    </source>
</reference>
<protein>
    <recommendedName>
        <fullName evidence="4">Glycosyltransferase family 8 protein</fullName>
    </recommendedName>
</protein>
<feature type="region of interest" description="Disordered" evidence="1">
    <location>
        <begin position="1"/>
        <end position="58"/>
    </location>
</feature>
<gene>
    <name evidence="2" type="ORF">ACHAWO_002244</name>
</gene>
<dbReference type="InterPro" id="IPR029044">
    <property type="entry name" value="Nucleotide-diphossugar_trans"/>
</dbReference>
<evidence type="ECO:0000313" key="2">
    <source>
        <dbReference type="EMBL" id="KAL3770527.1"/>
    </source>
</evidence>
<accession>A0ABD3N7J9</accession>